<organism evidence="13 14">
    <name type="scientific">Caloranaerobacter azorensis H53214</name>
    <dbReference type="NCBI Taxonomy" id="1156417"/>
    <lineage>
        <taxon>Bacteria</taxon>
        <taxon>Bacillati</taxon>
        <taxon>Bacillota</taxon>
        <taxon>Tissierellia</taxon>
        <taxon>Tissierellales</taxon>
        <taxon>Thermohalobacteraceae</taxon>
        <taxon>Caloranaerobacter</taxon>
    </lineage>
</organism>
<dbReference type="PROSITE" id="PS00788">
    <property type="entry name" value="CHORISMATE_SYNTHASE_2"/>
    <property type="match status" value="1"/>
</dbReference>
<dbReference type="EC" id="4.2.3.5" evidence="3 11"/>
<dbReference type="GO" id="GO:0004107">
    <property type="term" value="F:chorismate synthase activity"/>
    <property type="evidence" value="ECO:0007669"/>
    <property type="project" value="UniProtKB-UniRule"/>
</dbReference>
<evidence type="ECO:0000256" key="3">
    <source>
        <dbReference type="ARBA" id="ARBA00013036"/>
    </source>
</evidence>
<keyword evidence="5 11" id="KW-0285">Flavoprotein</keyword>
<feature type="binding site" evidence="11">
    <location>
        <position position="40"/>
    </location>
    <ligand>
        <name>NADP(+)</name>
        <dbReference type="ChEBI" id="CHEBI:58349"/>
    </ligand>
</feature>
<dbReference type="NCBIfam" id="TIGR00033">
    <property type="entry name" value="aroC"/>
    <property type="match status" value="1"/>
</dbReference>
<dbReference type="PIRSF" id="PIRSF001456">
    <property type="entry name" value="Chorismate_synth"/>
    <property type="match status" value="1"/>
</dbReference>
<dbReference type="UniPathway" id="UPA00053">
    <property type="reaction ID" value="UER00090"/>
</dbReference>
<dbReference type="GO" id="GO:0005829">
    <property type="term" value="C:cytosol"/>
    <property type="evidence" value="ECO:0007669"/>
    <property type="project" value="TreeGrafter"/>
</dbReference>
<feature type="binding site" evidence="11">
    <location>
        <begin position="248"/>
        <end position="249"/>
    </location>
    <ligand>
        <name>FMN</name>
        <dbReference type="ChEBI" id="CHEBI:58210"/>
    </ligand>
</feature>
<comment type="caution">
    <text evidence="13">The sequence shown here is derived from an EMBL/GenBank/DDBJ whole genome shotgun (WGS) entry which is preliminary data.</text>
</comment>
<evidence type="ECO:0000256" key="8">
    <source>
        <dbReference type="ARBA" id="ARBA00022857"/>
    </source>
</evidence>
<dbReference type="PANTHER" id="PTHR21085:SF0">
    <property type="entry name" value="CHORISMATE SYNTHASE"/>
    <property type="match status" value="1"/>
</dbReference>
<dbReference type="InterPro" id="IPR020541">
    <property type="entry name" value="Chorismate_synthase_CS"/>
</dbReference>
<feature type="binding site" evidence="11">
    <location>
        <position position="46"/>
    </location>
    <ligand>
        <name>NADP(+)</name>
        <dbReference type="ChEBI" id="CHEBI:58349"/>
    </ligand>
</feature>
<keyword evidence="4 11" id="KW-0028">Amino-acid biosynthesis</keyword>
<keyword evidence="10 11" id="KW-0456">Lyase</keyword>
<feature type="binding site" evidence="11">
    <location>
        <position position="291"/>
    </location>
    <ligand>
        <name>FMN</name>
        <dbReference type="ChEBI" id="CHEBI:58210"/>
    </ligand>
</feature>
<evidence type="ECO:0000256" key="10">
    <source>
        <dbReference type="ARBA" id="ARBA00023239"/>
    </source>
</evidence>
<evidence type="ECO:0000256" key="11">
    <source>
        <dbReference type="HAMAP-Rule" id="MF_00300"/>
    </source>
</evidence>
<dbReference type="FunFam" id="3.60.150.10:FF:000002">
    <property type="entry name" value="Chorismate synthase"/>
    <property type="match status" value="1"/>
</dbReference>
<proteinExistence type="inferred from homology"/>
<dbReference type="PANTHER" id="PTHR21085">
    <property type="entry name" value="CHORISMATE SYNTHASE"/>
    <property type="match status" value="1"/>
</dbReference>
<dbReference type="CDD" id="cd07304">
    <property type="entry name" value="Chorismate_synthase"/>
    <property type="match status" value="1"/>
</dbReference>
<dbReference type="GO" id="GO:0010181">
    <property type="term" value="F:FMN binding"/>
    <property type="evidence" value="ECO:0007669"/>
    <property type="project" value="TreeGrafter"/>
</dbReference>
<comment type="cofactor">
    <cofactor evidence="11 12">
        <name>FMNH2</name>
        <dbReference type="ChEBI" id="CHEBI:57618"/>
    </cofactor>
    <text evidence="11 12">Reduced FMN (FMNH(2)).</text>
</comment>
<reference evidence="13 14" key="1">
    <citation type="submission" date="2013-12" db="EMBL/GenBank/DDBJ databases">
        <title>Draft genome sequence of Caloranaerobacter sp. H53214.</title>
        <authorList>
            <person name="Jiang L.J."/>
            <person name="Shao Z.Z."/>
            <person name="Long M.N."/>
        </authorList>
    </citation>
    <scope>NUCLEOTIDE SEQUENCE [LARGE SCALE GENOMIC DNA]</scope>
    <source>
        <strain evidence="13 14">H53214</strain>
    </source>
</reference>
<dbReference type="GO" id="GO:0008652">
    <property type="term" value="P:amino acid biosynthetic process"/>
    <property type="evidence" value="ECO:0007669"/>
    <property type="project" value="UniProtKB-KW"/>
</dbReference>
<evidence type="ECO:0000256" key="1">
    <source>
        <dbReference type="ARBA" id="ARBA00005044"/>
    </source>
</evidence>
<name>A0A096BHU8_9FIRM</name>
<comment type="catalytic activity">
    <reaction evidence="11 12">
        <text>5-O-(1-carboxyvinyl)-3-phosphoshikimate = chorismate + phosphate</text>
        <dbReference type="Rhea" id="RHEA:21020"/>
        <dbReference type="ChEBI" id="CHEBI:29748"/>
        <dbReference type="ChEBI" id="CHEBI:43474"/>
        <dbReference type="ChEBI" id="CHEBI:57701"/>
        <dbReference type="EC" id="4.2.3.5"/>
    </reaction>
</comment>
<feature type="binding site" evidence="11">
    <location>
        <begin position="306"/>
        <end position="310"/>
    </location>
    <ligand>
        <name>FMN</name>
        <dbReference type="ChEBI" id="CHEBI:58210"/>
    </ligand>
</feature>
<keyword evidence="9 11" id="KW-0057">Aromatic amino acid biosynthesis</keyword>
<evidence type="ECO:0000256" key="12">
    <source>
        <dbReference type="RuleBase" id="RU000605"/>
    </source>
</evidence>
<dbReference type="HAMAP" id="MF_00300">
    <property type="entry name" value="Chorismate_synth"/>
    <property type="match status" value="1"/>
</dbReference>
<keyword evidence="6 11" id="KW-0288">FMN</keyword>
<dbReference type="RefSeq" id="WP_035163297.1">
    <property type="nucleotide sequence ID" value="NZ_AZTB01000025.1"/>
</dbReference>
<feature type="binding site" evidence="11">
    <location>
        <begin position="129"/>
        <end position="131"/>
    </location>
    <ligand>
        <name>FMN</name>
        <dbReference type="ChEBI" id="CHEBI:58210"/>
    </ligand>
</feature>
<dbReference type="SUPFAM" id="SSF103263">
    <property type="entry name" value="Chorismate synthase, AroC"/>
    <property type="match status" value="1"/>
</dbReference>
<comment type="function">
    <text evidence="11">Catalyzes the anti-1,4-elimination of the C-3 phosphate and the C-6 proR hydrogen from 5-enolpyruvylshikimate-3-phosphate (EPSP) to yield chorismate, which is the branch point compound that serves as the starting substrate for the three terminal pathways of aromatic amino acid biosynthesis. This reaction introduces a second double bond into the aromatic ring system.</text>
</comment>
<keyword evidence="8 11" id="KW-0521">NADP</keyword>
<evidence type="ECO:0000313" key="14">
    <source>
        <dbReference type="Proteomes" id="UP000029622"/>
    </source>
</evidence>
<dbReference type="GO" id="GO:0009073">
    <property type="term" value="P:aromatic amino acid family biosynthetic process"/>
    <property type="evidence" value="ECO:0007669"/>
    <property type="project" value="UniProtKB-KW"/>
</dbReference>
<evidence type="ECO:0000256" key="2">
    <source>
        <dbReference type="ARBA" id="ARBA00008014"/>
    </source>
</evidence>
<feature type="binding site" evidence="11">
    <location>
        <position position="332"/>
    </location>
    <ligand>
        <name>FMN</name>
        <dbReference type="ChEBI" id="CHEBI:58210"/>
    </ligand>
</feature>
<dbReference type="Proteomes" id="UP000029622">
    <property type="component" value="Unassembled WGS sequence"/>
</dbReference>
<dbReference type="AlphaFoldDB" id="A0A096BHU8"/>
<dbReference type="PROSITE" id="PS00787">
    <property type="entry name" value="CHORISMATE_SYNTHASE_1"/>
    <property type="match status" value="1"/>
</dbReference>
<accession>A0A096BHU8</accession>
<keyword evidence="7 11" id="KW-0274">FAD</keyword>
<comment type="subunit">
    <text evidence="11">Homotetramer.</text>
</comment>
<dbReference type="InterPro" id="IPR035904">
    <property type="entry name" value="Chorismate_synth_AroC_sf"/>
</dbReference>
<dbReference type="Pfam" id="PF01264">
    <property type="entry name" value="Chorismate_synt"/>
    <property type="match status" value="1"/>
</dbReference>
<protein>
    <recommendedName>
        <fullName evidence="3 11">Chorismate synthase</fullName>
        <shortName evidence="11">CS</shortName>
        <ecNumber evidence="3 11">4.2.3.5</ecNumber>
    </recommendedName>
    <alternativeName>
        <fullName evidence="11">5-enolpyruvylshikimate-3-phosphate phospholyase</fullName>
    </alternativeName>
</protein>
<dbReference type="GO" id="GO:0009423">
    <property type="term" value="P:chorismate biosynthetic process"/>
    <property type="evidence" value="ECO:0007669"/>
    <property type="project" value="UniProtKB-UniRule"/>
</dbReference>
<dbReference type="InterPro" id="IPR000453">
    <property type="entry name" value="Chorismate_synth"/>
</dbReference>
<evidence type="ECO:0000256" key="4">
    <source>
        <dbReference type="ARBA" id="ARBA00022605"/>
    </source>
</evidence>
<evidence type="ECO:0000313" key="13">
    <source>
        <dbReference type="EMBL" id="KGG80442.1"/>
    </source>
</evidence>
<dbReference type="EMBL" id="AZTB01000025">
    <property type="protein sequence ID" value="KGG80442.1"/>
    <property type="molecule type" value="Genomic_DNA"/>
</dbReference>
<evidence type="ECO:0000256" key="5">
    <source>
        <dbReference type="ARBA" id="ARBA00022630"/>
    </source>
</evidence>
<gene>
    <name evidence="11" type="primary">aroC</name>
    <name evidence="13" type="ORF">Y919_06055</name>
</gene>
<comment type="pathway">
    <text evidence="1 11 12">Metabolic intermediate biosynthesis; chorismate biosynthesis; chorismate from D-erythrose 4-phosphate and phosphoenolpyruvate: step 7/7.</text>
</comment>
<dbReference type="Gene3D" id="3.60.150.10">
    <property type="entry name" value="Chorismate synthase AroC"/>
    <property type="match status" value="1"/>
</dbReference>
<evidence type="ECO:0000256" key="9">
    <source>
        <dbReference type="ARBA" id="ARBA00023141"/>
    </source>
</evidence>
<evidence type="ECO:0000256" key="6">
    <source>
        <dbReference type="ARBA" id="ARBA00022643"/>
    </source>
</evidence>
<sequence>MIRYLTAGESHGKGLIGIIEGFPANLRIDINSINNELKRRQMGYGRGGRMKIEKDEVEILSGIRNGKTIGSPIALFIKNRDWENWKDIMGIEKNKLDEDRIVTRPRPGHADLAGAIKYNHLDIRNVLERASARETAIRVAIGSIAKQFLKEFNIKIYSHVIQIGKIKIESDNVSIDKIKSADKSPLRVVDSQSEKKMINEIDKAKKIGDTLGGLFELIATNIPIGLGSHVNWDRKLDGKIAQGMMSLQGIKGVEIGIGFRAAELLGSQVHDEIYYDDGYKRYSNNAGGIEGGISNGSPIIVRAAMKPIPTLKKPLKSIDMKTKEKFEAQKERADVCAVPSASIVAENILAWILADEIMIKFGGDSIEELKDNYNRYIDYVNSR</sequence>
<dbReference type="STRING" id="1156417.Y919_06055"/>
<evidence type="ECO:0000256" key="7">
    <source>
        <dbReference type="ARBA" id="ARBA00022827"/>
    </source>
</evidence>
<comment type="similarity">
    <text evidence="2 11 12">Belongs to the chorismate synthase family.</text>
</comment>
<dbReference type="NCBIfam" id="NF003793">
    <property type="entry name" value="PRK05382.1"/>
    <property type="match status" value="1"/>
</dbReference>